<dbReference type="Pfam" id="PF00364">
    <property type="entry name" value="Biotin_lipoyl"/>
    <property type="match status" value="1"/>
</dbReference>
<dbReference type="PANTHER" id="PTHR45266">
    <property type="entry name" value="OXALOACETATE DECARBOXYLASE ALPHA CHAIN"/>
    <property type="match status" value="1"/>
</dbReference>
<feature type="domain" description="Lipoyl-binding" evidence="2">
    <location>
        <begin position="63"/>
        <end position="138"/>
    </location>
</feature>
<dbReference type="GeneID" id="30199038"/>
<evidence type="ECO:0000313" key="4">
    <source>
        <dbReference type="Proteomes" id="UP000094112"/>
    </source>
</evidence>
<dbReference type="OrthoDB" id="196847at2759"/>
<protein>
    <recommendedName>
        <fullName evidence="2">Lipoyl-binding domain-containing protein</fullName>
    </recommendedName>
</protein>
<accession>A0A1E3P679</accession>
<name>A0A1E3P679_WICAA</name>
<dbReference type="PROSITE" id="PS50968">
    <property type="entry name" value="BIOTINYL_LIPOYL"/>
    <property type="match status" value="1"/>
</dbReference>
<reference evidence="3 4" key="1">
    <citation type="journal article" date="2016" name="Proc. Natl. Acad. Sci. U.S.A.">
        <title>Comparative genomics of biotechnologically important yeasts.</title>
        <authorList>
            <person name="Riley R."/>
            <person name="Haridas S."/>
            <person name="Wolfe K.H."/>
            <person name="Lopes M.R."/>
            <person name="Hittinger C.T."/>
            <person name="Goeker M."/>
            <person name="Salamov A.A."/>
            <person name="Wisecaver J.H."/>
            <person name="Long T.M."/>
            <person name="Calvey C.H."/>
            <person name="Aerts A.L."/>
            <person name="Barry K.W."/>
            <person name="Choi C."/>
            <person name="Clum A."/>
            <person name="Coughlan A.Y."/>
            <person name="Deshpande S."/>
            <person name="Douglass A.P."/>
            <person name="Hanson S.J."/>
            <person name="Klenk H.-P."/>
            <person name="LaButti K.M."/>
            <person name="Lapidus A."/>
            <person name="Lindquist E.A."/>
            <person name="Lipzen A.M."/>
            <person name="Meier-Kolthoff J.P."/>
            <person name="Ohm R.A."/>
            <person name="Otillar R.P."/>
            <person name="Pangilinan J.L."/>
            <person name="Peng Y."/>
            <person name="Rokas A."/>
            <person name="Rosa C.A."/>
            <person name="Scheuner C."/>
            <person name="Sibirny A.A."/>
            <person name="Slot J.C."/>
            <person name="Stielow J.B."/>
            <person name="Sun H."/>
            <person name="Kurtzman C.P."/>
            <person name="Blackwell M."/>
            <person name="Grigoriev I.V."/>
            <person name="Jeffries T.W."/>
        </authorList>
    </citation>
    <scope>NUCLEOTIDE SEQUENCE [LARGE SCALE GENOMIC DNA]</scope>
    <source>
        <strain evidence="4">ATCC 58044 / CBS 1984 / NCYC 433 / NRRL Y-366-8</strain>
    </source>
</reference>
<evidence type="ECO:0000313" key="3">
    <source>
        <dbReference type="EMBL" id="ODQ60452.1"/>
    </source>
</evidence>
<dbReference type="AlphaFoldDB" id="A0A1E3P679"/>
<dbReference type="InterPro" id="IPR001882">
    <property type="entry name" value="Biotin_BS"/>
</dbReference>
<dbReference type="PROSITE" id="PS00188">
    <property type="entry name" value="BIOTIN"/>
    <property type="match status" value="1"/>
</dbReference>
<dbReference type="GO" id="GO:0044281">
    <property type="term" value="P:small molecule metabolic process"/>
    <property type="evidence" value="ECO:0007669"/>
    <property type="project" value="UniProtKB-ARBA"/>
</dbReference>
<dbReference type="PANTHER" id="PTHR45266:SF3">
    <property type="entry name" value="OXALOACETATE DECARBOXYLASE ALPHA CHAIN"/>
    <property type="match status" value="1"/>
</dbReference>
<evidence type="ECO:0000259" key="2">
    <source>
        <dbReference type="PROSITE" id="PS50968"/>
    </source>
</evidence>
<gene>
    <name evidence="3" type="ORF">WICANDRAFT_31030</name>
</gene>
<evidence type="ECO:0000256" key="1">
    <source>
        <dbReference type="ARBA" id="ARBA00023267"/>
    </source>
</evidence>
<dbReference type="Proteomes" id="UP000094112">
    <property type="component" value="Unassembled WGS sequence"/>
</dbReference>
<dbReference type="InterPro" id="IPR000089">
    <property type="entry name" value="Biotin_lipoyl"/>
</dbReference>
<dbReference type="Gene3D" id="2.40.50.100">
    <property type="match status" value="1"/>
</dbReference>
<dbReference type="InterPro" id="IPR050709">
    <property type="entry name" value="Biotin_Carboxyl_Carrier/Decarb"/>
</dbReference>
<sequence length="140" mass="15705">FDFAKYSKWLDTVKDEAAALKRLKLDAIDGLTKEEEESLIKWEQEKAQAKESKGSANDFLNDPKAIKVTSHMTANVFKINFKKGENVSLDDTVVILEAMKMEIAVRVKSNKKTKFEVLQVVVDEGDMVNPGDVLMLVKGV</sequence>
<dbReference type="EMBL" id="KV454210">
    <property type="protein sequence ID" value="ODQ60452.1"/>
    <property type="molecule type" value="Genomic_DNA"/>
</dbReference>
<dbReference type="RefSeq" id="XP_019039659.1">
    <property type="nucleotide sequence ID" value="XM_019181792.1"/>
</dbReference>
<keyword evidence="4" id="KW-1185">Reference proteome</keyword>
<organism evidence="3 4">
    <name type="scientific">Wickerhamomyces anomalus (strain ATCC 58044 / CBS 1984 / NCYC 433 / NRRL Y-366-8)</name>
    <name type="common">Yeast</name>
    <name type="synonym">Hansenula anomala</name>
    <dbReference type="NCBI Taxonomy" id="683960"/>
    <lineage>
        <taxon>Eukaryota</taxon>
        <taxon>Fungi</taxon>
        <taxon>Dikarya</taxon>
        <taxon>Ascomycota</taxon>
        <taxon>Saccharomycotina</taxon>
        <taxon>Saccharomycetes</taxon>
        <taxon>Phaffomycetales</taxon>
        <taxon>Wickerhamomycetaceae</taxon>
        <taxon>Wickerhamomyces</taxon>
    </lineage>
</organism>
<feature type="non-terminal residue" evidence="3">
    <location>
        <position position="1"/>
    </location>
</feature>
<dbReference type="InterPro" id="IPR011053">
    <property type="entry name" value="Single_hybrid_motif"/>
</dbReference>
<keyword evidence="1" id="KW-0092">Biotin</keyword>
<proteinExistence type="predicted"/>
<dbReference type="CDD" id="cd06850">
    <property type="entry name" value="biotinyl_domain"/>
    <property type="match status" value="1"/>
</dbReference>
<dbReference type="SUPFAM" id="SSF51230">
    <property type="entry name" value="Single hybrid motif"/>
    <property type="match status" value="1"/>
</dbReference>